<dbReference type="AlphaFoldDB" id="A0A6C0P9D7"/>
<evidence type="ECO:0000256" key="3">
    <source>
        <dbReference type="ARBA" id="ARBA00022729"/>
    </source>
</evidence>
<keyword evidence="5" id="KW-0472">Membrane</keyword>
<gene>
    <name evidence="8" type="ORF">GZH47_22765</name>
</gene>
<sequence length="550" mass="60352">MLIGGQRKPVHSIVKAAMLAIWLCSMLFAGPSAAFAHAELEGATPEQNTKYEQSPKEVKLAFNEAIEAKVGSLEVLDDKSRRVTDADPKTSADRKSITLALPKLGEGVYTVSYAIISADGHPVSGSYVFVVGNPPQGVDASAFDPHKALGHEGHGASTELTTNQFIIYAVRSLYYAALLWTAGLMIWPLLARGRGSMLQDIQKKWEPIALRTLLVSVLLYIFVHAREILKGYPSGDYSKLFLETSVGREWIAMLVLALAGFLFVRMHPLARTLWAAAILGVESWSGHAAVFSPKAASILFDWIHLLAASVWAGGLTLLLLLWSKDRKEAGRFAVVFSRAALLSLMLLVLSGVGMTLLFLPSLKYLFYTSWGTLLLIKTGLVVLVLGVGGTLHLKVRKGELPIAVLLRADAALMALIIIVAALFTYISPLPANEPVTYHQMGDKMHVSFRVTPNKAGDNEFTVKVWLPDTVGEAKSVLVRLFSLDRKELGPIDVPVKPFEDTELTDFDGFVKSAYQAKGPFIPFAGRWEAEIRIMDKDDNETVQKVDFRNY</sequence>
<dbReference type="GO" id="GO:0046688">
    <property type="term" value="P:response to copper ion"/>
    <property type="evidence" value="ECO:0007669"/>
    <property type="project" value="InterPro"/>
</dbReference>
<dbReference type="InterPro" id="IPR014756">
    <property type="entry name" value="Ig_E-set"/>
</dbReference>
<dbReference type="GO" id="GO:0005886">
    <property type="term" value="C:plasma membrane"/>
    <property type="evidence" value="ECO:0007669"/>
    <property type="project" value="UniProtKB-SubCell"/>
</dbReference>
<organism evidence="8 9">
    <name type="scientific">Paenibacillus rhizovicinus</name>
    <dbReference type="NCBI Taxonomy" id="2704463"/>
    <lineage>
        <taxon>Bacteria</taxon>
        <taxon>Bacillati</taxon>
        <taxon>Bacillota</taxon>
        <taxon>Bacilli</taxon>
        <taxon>Bacillales</taxon>
        <taxon>Paenibacillaceae</taxon>
        <taxon>Paenibacillus</taxon>
    </lineage>
</organism>
<evidence type="ECO:0000256" key="4">
    <source>
        <dbReference type="ARBA" id="ARBA00023008"/>
    </source>
</evidence>
<keyword evidence="4" id="KW-0186">Copper</keyword>
<feature type="transmembrane region" description="Helical" evidence="5">
    <location>
        <begin position="208"/>
        <end position="225"/>
    </location>
</feature>
<evidence type="ECO:0000256" key="1">
    <source>
        <dbReference type="ARBA" id="ARBA00004196"/>
    </source>
</evidence>
<feature type="transmembrane region" description="Helical" evidence="5">
    <location>
        <begin position="302"/>
        <end position="323"/>
    </location>
</feature>
<keyword evidence="3 6" id="KW-0732">Signal</keyword>
<feature type="domain" description="CopC" evidence="7">
    <location>
        <begin position="37"/>
        <end position="131"/>
    </location>
</feature>
<keyword evidence="9" id="KW-1185">Reference proteome</keyword>
<evidence type="ECO:0000313" key="9">
    <source>
        <dbReference type="Proteomes" id="UP000479114"/>
    </source>
</evidence>
<dbReference type="Proteomes" id="UP000479114">
    <property type="component" value="Chromosome"/>
</dbReference>
<comment type="subcellular location">
    <subcellularLocation>
        <location evidence="1">Cell envelope</location>
    </subcellularLocation>
</comment>
<feature type="chain" id="PRO_5025403416" evidence="6">
    <location>
        <begin position="37"/>
        <end position="550"/>
    </location>
</feature>
<dbReference type="InterPro" id="IPR032694">
    <property type="entry name" value="CopC/D"/>
</dbReference>
<evidence type="ECO:0000313" key="8">
    <source>
        <dbReference type="EMBL" id="QHW35230.1"/>
    </source>
</evidence>
<reference evidence="8 9" key="1">
    <citation type="submission" date="2020-02" db="EMBL/GenBank/DDBJ databases">
        <title>Paenibacillus sp. nov., isolated from rhizosphere soil of tomato.</title>
        <authorList>
            <person name="Weon H.-Y."/>
            <person name="Lee S.A."/>
        </authorList>
    </citation>
    <scope>NUCLEOTIDE SEQUENCE [LARGE SCALE GENOMIC DNA]</scope>
    <source>
        <strain evidence="8 9">14171R-81</strain>
    </source>
</reference>
<feature type="transmembrane region" description="Helical" evidence="5">
    <location>
        <begin position="245"/>
        <end position="264"/>
    </location>
</feature>
<dbReference type="InterPro" id="IPR007348">
    <property type="entry name" value="CopC_dom"/>
</dbReference>
<feature type="transmembrane region" description="Helical" evidence="5">
    <location>
        <begin position="370"/>
        <end position="393"/>
    </location>
</feature>
<dbReference type="PANTHER" id="PTHR34820">
    <property type="entry name" value="INNER MEMBRANE PROTEIN YEBZ"/>
    <property type="match status" value="1"/>
</dbReference>
<feature type="transmembrane region" description="Helical" evidence="5">
    <location>
        <begin position="405"/>
        <end position="426"/>
    </location>
</feature>
<protein>
    <submittedName>
        <fullName evidence="8">Copper resistance protein CopC/CopD</fullName>
    </submittedName>
</protein>
<dbReference type="Gene3D" id="2.60.40.1220">
    <property type="match status" value="1"/>
</dbReference>
<dbReference type="InterPro" id="IPR014755">
    <property type="entry name" value="Cu-Rt/internalin_Ig-like"/>
</dbReference>
<feature type="transmembrane region" description="Helical" evidence="5">
    <location>
        <begin position="271"/>
        <end position="290"/>
    </location>
</feature>
<evidence type="ECO:0000259" key="7">
    <source>
        <dbReference type="Pfam" id="PF04234"/>
    </source>
</evidence>
<keyword evidence="5" id="KW-1133">Transmembrane helix</keyword>
<name>A0A6C0P9D7_9BACL</name>
<keyword evidence="5" id="KW-0812">Transmembrane</keyword>
<dbReference type="KEGG" id="prz:GZH47_22765"/>
<feature type="signal peptide" evidence="6">
    <location>
        <begin position="1"/>
        <end position="36"/>
    </location>
</feature>
<dbReference type="GO" id="GO:0042597">
    <property type="term" value="C:periplasmic space"/>
    <property type="evidence" value="ECO:0007669"/>
    <property type="project" value="InterPro"/>
</dbReference>
<dbReference type="GO" id="GO:0005507">
    <property type="term" value="F:copper ion binding"/>
    <property type="evidence" value="ECO:0007669"/>
    <property type="project" value="InterPro"/>
</dbReference>
<dbReference type="Pfam" id="PF04234">
    <property type="entry name" value="CopC"/>
    <property type="match status" value="1"/>
</dbReference>
<dbReference type="PANTHER" id="PTHR34820:SF4">
    <property type="entry name" value="INNER MEMBRANE PROTEIN YEBZ"/>
    <property type="match status" value="1"/>
</dbReference>
<dbReference type="GO" id="GO:0006825">
    <property type="term" value="P:copper ion transport"/>
    <property type="evidence" value="ECO:0007669"/>
    <property type="project" value="InterPro"/>
</dbReference>
<feature type="transmembrane region" description="Helical" evidence="5">
    <location>
        <begin position="335"/>
        <end position="358"/>
    </location>
</feature>
<dbReference type="EMBL" id="CP048286">
    <property type="protein sequence ID" value="QHW35230.1"/>
    <property type="molecule type" value="Genomic_DNA"/>
</dbReference>
<accession>A0A6C0P9D7</accession>
<dbReference type="SUPFAM" id="SSF81296">
    <property type="entry name" value="E set domains"/>
    <property type="match status" value="1"/>
</dbReference>
<feature type="transmembrane region" description="Helical" evidence="5">
    <location>
        <begin position="165"/>
        <end position="187"/>
    </location>
</feature>
<evidence type="ECO:0000256" key="2">
    <source>
        <dbReference type="ARBA" id="ARBA00022723"/>
    </source>
</evidence>
<keyword evidence="2" id="KW-0479">Metal-binding</keyword>
<proteinExistence type="predicted"/>
<evidence type="ECO:0000256" key="6">
    <source>
        <dbReference type="SAM" id="SignalP"/>
    </source>
</evidence>
<evidence type="ECO:0000256" key="5">
    <source>
        <dbReference type="SAM" id="Phobius"/>
    </source>
</evidence>